<dbReference type="InterPro" id="IPR000486">
    <property type="entry name" value="Xdiol_ring_cleave_dOase_1/2"/>
</dbReference>
<evidence type="ECO:0000313" key="16">
    <source>
        <dbReference type="EMBL" id="SUZ52348.1"/>
    </source>
</evidence>
<dbReference type="EC" id="1.13.11.2" evidence="5"/>
<keyword evidence="10" id="KW-0223">Dioxygenase</keyword>
<sequence>MSIYRLGHIEARVPDLELAAAYYTEVLGLIEVARQGDRVYLKGWDEHDHHSVILTYAPRYGVEHIAWKCDDIDDLQKYENKLEKYGCHIERIPAGQELAMGDGLRFETPSGHVMELYHEMEKVGNGLPKLNPPPVRDDLVGIAPPRLDHTLLLAENVGDAGRFMQEALDFRMTEQLVNGEGHQLIVFLERSHTPHDVAFATGTDGGLHHFAFHLDNWMDVGNAADTLTLNGIEIDIGPTRHGLTRGHTIYFFDPCGNRNEVFSGGYYVDPDFEPITWTEDQFGKALFYYEGRINEQFVNRHT</sequence>
<comment type="similarity">
    <text evidence="3">Belongs to the extradiol ring-cleavage dioxygenase family.</text>
</comment>
<evidence type="ECO:0000256" key="7">
    <source>
        <dbReference type="ARBA" id="ARBA00022723"/>
    </source>
</evidence>
<dbReference type="GO" id="GO:0018577">
    <property type="term" value="F:catechol 2,3-dioxygenase activity"/>
    <property type="evidence" value="ECO:0007669"/>
    <property type="project" value="UniProtKB-EC"/>
</dbReference>
<organism evidence="16">
    <name type="scientific">marine metagenome</name>
    <dbReference type="NCBI Taxonomy" id="408172"/>
    <lineage>
        <taxon>unclassified sequences</taxon>
        <taxon>metagenomes</taxon>
        <taxon>ecological metagenomes</taxon>
    </lineage>
</organism>
<keyword evidence="9" id="KW-0058">Aromatic hydrocarbons catabolism</keyword>
<dbReference type="PROSITE" id="PS51819">
    <property type="entry name" value="VOC"/>
    <property type="match status" value="2"/>
</dbReference>
<keyword evidence="8" id="KW-0677">Repeat</keyword>
<comment type="subunit">
    <text evidence="4">Homotetramer.</text>
</comment>
<evidence type="ECO:0000256" key="1">
    <source>
        <dbReference type="ARBA" id="ARBA00000163"/>
    </source>
</evidence>
<dbReference type="GO" id="GO:0008198">
    <property type="term" value="F:ferrous iron binding"/>
    <property type="evidence" value="ECO:0007669"/>
    <property type="project" value="InterPro"/>
</dbReference>
<dbReference type="Pfam" id="PF22247">
    <property type="entry name" value="Diox-like_N"/>
    <property type="match status" value="1"/>
</dbReference>
<dbReference type="PROSITE" id="PS00082">
    <property type="entry name" value="EXTRADIOL_DIOXYGENAS"/>
    <property type="match status" value="1"/>
</dbReference>
<keyword evidence="12" id="KW-0408">Iron</keyword>
<keyword evidence="11" id="KW-0560">Oxidoreductase</keyword>
<dbReference type="Gene3D" id="3.10.180.10">
    <property type="entry name" value="2,3-Dihydroxybiphenyl 1,2-Dioxygenase, domain 1"/>
    <property type="match status" value="2"/>
</dbReference>
<name>A0A381NEV8_9ZZZZ</name>
<evidence type="ECO:0000256" key="2">
    <source>
        <dbReference type="ARBA" id="ARBA00001954"/>
    </source>
</evidence>
<dbReference type="InterPro" id="IPR054560">
    <property type="entry name" value="XylE-like_N"/>
</dbReference>
<dbReference type="InterPro" id="IPR037523">
    <property type="entry name" value="VOC_core"/>
</dbReference>
<dbReference type="AlphaFoldDB" id="A0A381NEV8"/>
<dbReference type="InterPro" id="IPR017624">
    <property type="entry name" value="Catechol_2-3_dOase"/>
</dbReference>
<dbReference type="InterPro" id="IPR051332">
    <property type="entry name" value="Fosfomycin_Res_Enzymes"/>
</dbReference>
<dbReference type="InterPro" id="IPR004360">
    <property type="entry name" value="Glyas_Fos-R_dOase_dom"/>
</dbReference>
<dbReference type="EMBL" id="UINC01000268">
    <property type="protein sequence ID" value="SUZ52348.1"/>
    <property type="molecule type" value="Genomic_DNA"/>
</dbReference>
<evidence type="ECO:0000256" key="13">
    <source>
        <dbReference type="ARBA" id="ARBA00030369"/>
    </source>
</evidence>
<evidence type="ECO:0000259" key="15">
    <source>
        <dbReference type="PROSITE" id="PS51819"/>
    </source>
</evidence>
<dbReference type="NCBIfam" id="TIGR03211">
    <property type="entry name" value="catechol_2_3"/>
    <property type="match status" value="1"/>
</dbReference>
<comment type="cofactor">
    <cofactor evidence="2">
        <name>Fe(2+)</name>
        <dbReference type="ChEBI" id="CHEBI:29033"/>
    </cofactor>
</comment>
<accession>A0A381NEV8</accession>
<evidence type="ECO:0000256" key="9">
    <source>
        <dbReference type="ARBA" id="ARBA00022797"/>
    </source>
</evidence>
<dbReference type="InterPro" id="IPR029068">
    <property type="entry name" value="Glyas_Bleomycin-R_OHBP_Dase"/>
</dbReference>
<evidence type="ECO:0000256" key="5">
    <source>
        <dbReference type="ARBA" id="ARBA00013117"/>
    </source>
</evidence>
<evidence type="ECO:0000256" key="3">
    <source>
        <dbReference type="ARBA" id="ARBA00008784"/>
    </source>
</evidence>
<dbReference type="PANTHER" id="PTHR36113">
    <property type="entry name" value="LYASE, PUTATIVE-RELATED-RELATED"/>
    <property type="match status" value="1"/>
</dbReference>
<comment type="catalytic activity">
    <reaction evidence="1">
        <text>catechol + O2 = (2Z,4E)-2-hydroxy-6-oxohexa-2,4-dienoate + H(+)</text>
        <dbReference type="Rhea" id="RHEA:17337"/>
        <dbReference type="ChEBI" id="CHEBI:15378"/>
        <dbReference type="ChEBI" id="CHEBI:15379"/>
        <dbReference type="ChEBI" id="CHEBI:18135"/>
        <dbReference type="ChEBI" id="CHEBI:71198"/>
        <dbReference type="EC" id="1.13.11.2"/>
    </reaction>
</comment>
<dbReference type="PANTHER" id="PTHR36113:SF6">
    <property type="entry name" value="FOSFOMYCIN RESISTANCE PROTEIN FOSX"/>
    <property type="match status" value="1"/>
</dbReference>
<evidence type="ECO:0000256" key="14">
    <source>
        <dbReference type="ARBA" id="ARBA00031146"/>
    </source>
</evidence>
<evidence type="ECO:0000256" key="11">
    <source>
        <dbReference type="ARBA" id="ARBA00023002"/>
    </source>
</evidence>
<reference evidence="16" key="1">
    <citation type="submission" date="2018-05" db="EMBL/GenBank/DDBJ databases">
        <authorList>
            <person name="Lanie J.A."/>
            <person name="Ng W.-L."/>
            <person name="Kazmierczak K.M."/>
            <person name="Andrzejewski T.M."/>
            <person name="Davidsen T.M."/>
            <person name="Wayne K.J."/>
            <person name="Tettelin H."/>
            <person name="Glass J.I."/>
            <person name="Rusch D."/>
            <person name="Podicherti R."/>
            <person name="Tsui H.-C.T."/>
            <person name="Winkler M.E."/>
        </authorList>
    </citation>
    <scope>NUCLEOTIDE SEQUENCE</scope>
</reference>
<dbReference type="Pfam" id="PF00903">
    <property type="entry name" value="Glyoxalase"/>
    <property type="match status" value="1"/>
</dbReference>
<protein>
    <recommendedName>
        <fullName evidence="6">Metapyrocatechase</fullName>
        <ecNumber evidence="5">1.13.11.2</ecNumber>
    </recommendedName>
    <alternativeName>
        <fullName evidence="14">CatO2ase</fullName>
    </alternativeName>
    <alternativeName>
        <fullName evidence="13">Catechol 2,3-dioxygenase</fullName>
    </alternativeName>
</protein>
<evidence type="ECO:0000256" key="6">
    <source>
        <dbReference type="ARBA" id="ARBA00022190"/>
    </source>
</evidence>
<feature type="domain" description="VOC" evidence="15">
    <location>
        <begin position="5"/>
        <end position="119"/>
    </location>
</feature>
<evidence type="ECO:0000256" key="8">
    <source>
        <dbReference type="ARBA" id="ARBA00022737"/>
    </source>
</evidence>
<gene>
    <name evidence="16" type="ORF">METZ01_LOCUS5202</name>
</gene>
<evidence type="ECO:0000256" key="10">
    <source>
        <dbReference type="ARBA" id="ARBA00022964"/>
    </source>
</evidence>
<evidence type="ECO:0000256" key="4">
    <source>
        <dbReference type="ARBA" id="ARBA00011881"/>
    </source>
</evidence>
<feature type="domain" description="VOC" evidence="15">
    <location>
        <begin position="146"/>
        <end position="264"/>
    </location>
</feature>
<dbReference type="SUPFAM" id="SSF54593">
    <property type="entry name" value="Glyoxalase/Bleomycin resistance protein/Dihydroxybiphenyl dioxygenase"/>
    <property type="match status" value="1"/>
</dbReference>
<evidence type="ECO:0000256" key="12">
    <source>
        <dbReference type="ARBA" id="ARBA00023004"/>
    </source>
</evidence>
<keyword evidence="7" id="KW-0479">Metal-binding</keyword>
<proteinExistence type="inferred from homology"/>